<protein>
    <submittedName>
        <fullName evidence="1">Uncharacterized protein</fullName>
    </submittedName>
</protein>
<organism evidence="1">
    <name type="scientific">Myoviridae sp. ctkfK18</name>
    <dbReference type="NCBI Taxonomy" id="2825165"/>
    <lineage>
        <taxon>Viruses</taxon>
        <taxon>Duplodnaviria</taxon>
        <taxon>Heunggongvirae</taxon>
        <taxon>Uroviricota</taxon>
        <taxon>Caudoviricetes</taxon>
    </lineage>
</organism>
<reference evidence="1" key="1">
    <citation type="journal article" date="2021" name="Proc. Natl. Acad. Sci. U.S.A.">
        <title>A Catalog of Tens of Thousands of Viruses from Human Metagenomes Reveals Hidden Associations with Chronic Diseases.</title>
        <authorList>
            <person name="Tisza M.J."/>
            <person name="Buck C.B."/>
        </authorList>
    </citation>
    <scope>NUCLEOTIDE SEQUENCE</scope>
    <source>
        <strain evidence="1">CtkfK18</strain>
    </source>
</reference>
<accession>A0A8S5VH39</accession>
<proteinExistence type="predicted"/>
<sequence length="62" mass="7096">MKGKPNIIRVVANKEMISSSLSILHMIKNYQDDGFIISGFNENELENKKSELIIKFVKRDGN</sequence>
<name>A0A8S5VH39_9CAUD</name>
<evidence type="ECO:0000313" key="1">
    <source>
        <dbReference type="EMBL" id="DAG05992.1"/>
    </source>
</evidence>
<dbReference type="EMBL" id="BK016265">
    <property type="protein sequence ID" value="DAG05992.1"/>
    <property type="molecule type" value="Genomic_DNA"/>
</dbReference>